<keyword evidence="3" id="KW-0238">DNA-binding</keyword>
<protein>
    <submittedName>
        <fullName evidence="6">LysR family transcriptional regulator</fullName>
    </submittedName>
</protein>
<dbReference type="AlphaFoldDB" id="A0A227KRD1"/>
<dbReference type="InterPro" id="IPR000847">
    <property type="entry name" value="LysR_HTH_N"/>
</dbReference>
<evidence type="ECO:0000256" key="1">
    <source>
        <dbReference type="ARBA" id="ARBA00009437"/>
    </source>
</evidence>
<dbReference type="GeneID" id="78363271"/>
<accession>A0A227KRD1</accession>
<proteinExistence type="inferred from homology"/>
<dbReference type="InterPro" id="IPR050950">
    <property type="entry name" value="HTH-type_LysR_regulators"/>
</dbReference>
<feature type="domain" description="HTH lysR-type" evidence="5">
    <location>
        <begin position="22"/>
        <end position="68"/>
    </location>
</feature>
<dbReference type="SUPFAM" id="SSF46785">
    <property type="entry name" value="Winged helix' DNA-binding domain"/>
    <property type="match status" value="1"/>
</dbReference>
<dbReference type="Gene3D" id="3.40.190.290">
    <property type="match status" value="1"/>
</dbReference>
<dbReference type="PROSITE" id="PS50931">
    <property type="entry name" value="HTH_LYSR"/>
    <property type="match status" value="1"/>
</dbReference>
<keyword evidence="2" id="KW-0805">Transcription regulation</keyword>
<dbReference type="RefSeq" id="WP_066591122.1">
    <property type="nucleotide sequence ID" value="NZ_CALBGX010000025.1"/>
</dbReference>
<evidence type="ECO:0000256" key="4">
    <source>
        <dbReference type="ARBA" id="ARBA00023163"/>
    </source>
</evidence>
<evidence type="ECO:0000256" key="2">
    <source>
        <dbReference type="ARBA" id="ARBA00023015"/>
    </source>
</evidence>
<organism evidence="6 7">
    <name type="scientific">Turicimonas muris</name>
    <dbReference type="NCBI Taxonomy" id="1796652"/>
    <lineage>
        <taxon>Bacteria</taxon>
        <taxon>Pseudomonadati</taxon>
        <taxon>Pseudomonadota</taxon>
        <taxon>Betaproteobacteria</taxon>
        <taxon>Burkholderiales</taxon>
        <taxon>Sutterellaceae</taxon>
        <taxon>Turicimonas</taxon>
    </lineage>
</organism>
<evidence type="ECO:0000313" key="7">
    <source>
        <dbReference type="Proteomes" id="UP000214610"/>
    </source>
</evidence>
<dbReference type="Gene3D" id="1.10.10.10">
    <property type="entry name" value="Winged helix-like DNA-binding domain superfamily/Winged helix DNA-binding domain"/>
    <property type="match status" value="1"/>
</dbReference>
<keyword evidence="4" id="KW-0804">Transcription</keyword>
<reference evidence="7" key="1">
    <citation type="submission" date="2017-05" db="EMBL/GenBank/DDBJ databases">
        <title>Improved OligoMM genomes.</title>
        <authorList>
            <person name="Garzetti D."/>
        </authorList>
    </citation>
    <scope>NUCLEOTIDE SEQUENCE [LARGE SCALE GENOMIC DNA]</scope>
    <source>
        <strain evidence="7">YL45</strain>
    </source>
</reference>
<dbReference type="GO" id="GO:0003700">
    <property type="term" value="F:DNA-binding transcription factor activity"/>
    <property type="evidence" value="ECO:0007669"/>
    <property type="project" value="InterPro"/>
</dbReference>
<dbReference type="Pfam" id="PF03466">
    <property type="entry name" value="LysR_substrate"/>
    <property type="match status" value="1"/>
</dbReference>
<comment type="similarity">
    <text evidence="1">Belongs to the LysR transcriptional regulatory family.</text>
</comment>
<comment type="caution">
    <text evidence="6">The sequence shown here is derived from an EMBL/GenBank/DDBJ whole genome shotgun (WGS) entry which is preliminary data.</text>
</comment>
<keyword evidence="7" id="KW-1185">Reference proteome</keyword>
<sequence>MPASQSPRSFFVSEAVELLFQIHRTQSFTEAAQNLGVSQSVASRKLVAFENALKTTLVDRSTRPVNLTADGKEVLETCRPFLNSVPELIESLRTKNHLRIDLRIGVLDSFTRVITSSLISTINKQITHCTILSGTSDHLYSRFLKDEIDIFISSDPSIELKDMRKKFFYGEPSLLVLPNSFPLENQSLTWSNLRLCGLPYIGLSKATGGGKLFQNFLVSHDIPILQKYNVDNNSVLLELVDAGLGWTISRPSGVLQHVKYLPNIQLRAMPAPTLSREVFLVSRNSVPFSLFQTIFEALTRITQKKLAKETIEIAPWLEEEIFTVDLDNEKKISFSSVSD</sequence>
<dbReference type="CDD" id="cd05466">
    <property type="entry name" value="PBP2_LTTR_substrate"/>
    <property type="match status" value="1"/>
</dbReference>
<dbReference type="Pfam" id="PF00126">
    <property type="entry name" value="HTH_1"/>
    <property type="match status" value="1"/>
</dbReference>
<dbReference type="GO" id="GO:0005829">
    <property type="term" value="C:cytosol"/>
    <property type="evidence" value="ECO:0007669"/>
    <property type="project" value="TreeGrafter"/>
</dbReference>
<dbReference type="PANTHER" id="PTHR30419">
    <property type="entry name" value="HTH-TYPE TRANSCRIPTIONAL REGULATOR YBHD"/>
    <property type="match status" value="1"/>
</dbReference>
<dbReference type="InterPro" id="IPR005119">
    <property type="entry name" value="LysR_subst-bd"/>
</dbReference>
<dbReference type="InterPro" id="IPR036390">
    <property type="entry name" value="WH_DNA-bd_sf"/>
</dbReference>
<name>A0A227KRD1_9BURK</name>
<dbReference type="InterPro" id="IPR036388">
    <property type="entry name" value="WH-like_DNA-bd_sf"/>
</dbReference>
<dbReference type="SUPFAM" id="SSF53850">
    <property type="entry name" value="Periplasmic binding protein-like II"/>
    <property type="match status" value="1"/>
</dbReference>
<dbReference type="GO" id="GO:0003677">
    <property type="term" value="F:DNA binding"/>
    <property type="evidence" value="ECO:0007669"/>
    <property type="project" value="UniProtKB-KW"/>
</dbReference>
<evidence type="ECO:0000256" key="3">
    <source>
        <dbReference type="ARBA" id="ARBA00023125"/>
    </source>
</evidence>
<evidence type="ECO:0000313" key="6">
    <source>
        <dbReference type="EMBL" id="OXE51069.1"/>
    </source>
</evidence>
<dbReference type="Proteomes" id="UP000214610">
    <property type="component" value="Unassembled WGS sequence"/>
</dbReference>
<gene>
    <name evidence="6" type="ORF">ADH67_01875</name>
</gene>
<evidence type="ECO:0000259" key="5">
    <source>
        <dbReference type="PROSITE" id="PS50931"/>
    </source>
</evidence>
<dbReference type="EMBL" id="NHMP01000001">
    <property type="protein sequence ID" value="OXE51069.1"/>
    <property type="molecule type" value="Genomic_DNA"/>
</dbReference>